<proteinExistence type="predicted"/>
<accession>A0A936F3B6</accession>
<dbReference type="Proteomes" id="UP000709959">
    <property type="component" value="Unassembled WGS sequence"/>
</dbReference>
<evidence type="ECO:0000313" key="2">
    <source>
        <dbReference type="EMBL" id="MBK8572890.1"/>
    </source>
</evidence>
<evidence type="ECO:0000313" key="3">
    <source>
        <dbReference type="Proteomes" id="UP000709959"/>
    </source>
</evidence>
<keyword evidence="1" id="KW-0732">Signal</keyword>
<comment type="caution">
    <text evidence="2">The sequence shown here is derived from an EMBL/GenBank/DDBJ whole genome shotgun (WGS) entry which is preliminary data.</text>
</comment>
<dbReference type="GO" id="GO:0015562">
    <property type="term" value="F:efflux transmembrane transporter activity"/>
    <property type="evidence" value="ECO:0007669"/>
    <property type="project" value="InterPro"/>
</dbReference>
<sequence>MIRALHSGALACALMAQAQVAAPPLTYEALLARATSDPALLRLEADLAGRQRQLAATGGWLREGPTLTAEAGRRAGAATTTDKVAQVDAPLLLAPAVRSEAQASLDRAGGSLLALARAEARHRLRLAYLDAWLAEAHLHLRASQFELTETWVRVAQARVDSGSDPAYQVDLVRGDLLRLRTEWGEAQRRAGEAWAALRALADLPPEPLPLADPGLPVLPAEAGLAEAFQKGLLRRALADRTAADRAAFDLQQALRGSRWSLKGSYASEGEERVARVGVGFRLPRPGELSAQHRELATGRSALTREGEAAVFQLDSRFQIARSRLRTFGEFPPPHRFDAALKAVDLRLQEGKERPSDALLLRRQLLEAENASLQRLREAHALAAELDLLTLGDAR</sequence>
<organism evidence="2 3">
    <name type="scientific">Candidatus Geothrix odensensis</name>
    <dbReference type="NCBI Taxonomy" id="2954440"/>
    <lineage>
        <taxon>Bacteria</taxon>
        <taxon>Pseudomonadati</taxon>
        <taxon>Acidobacteriota</taxon>
        <taxon>Holophagae</taxon>
        <taxon>Holophagales</taxon>
        <taxon>Holophagaceae</taxon>
        <taxon>Geothrix</taxon>
    </lineage>
</organism>
<dbReference type="EMBL" id="JADKCH010000009">
    <property type="protein sequence ID" value="MBK8572890.1"/>
    <property type="molecule type" value="Genomic_DNA"/>
</dbReference>
<protein>
    <submittedName>
        <fullName evidence="2">TolC family protein</fullName>
    </submittedName>
</protein>
<feature type="signal peptide" evidence="1">
    <location>
        <begin position="1"/>
        <end position="21"/>
    </location>
</feature>
<dbReference type="SUPFAM" id="SSF56954">
    <property type="entry name" value="Outer membrane efflux proteins (OEP)"/>
    <property type="match status" value="1"/>
</dbReference>
<feature type="chain" id="PRO_5037874825" evidence="1">
    <location>
        <begin position="22"/>
        <end position="394"/>
    </location>
</feature>
<dbReference type="AlphaFoldDB" id="A0A936F3B6"/>
<gene>
    <name evidence="2" type="ORF">IPN91_09640</name>
</gene>
<reference evidence="2 3" key="1">
    <citation type="submission" date="2020-10" db="EMBL/GenBank/DDBJ databases">
        <title>Connecting structure to function with the recovery of over 1000 high-quality activated sludge metagenome-assembled genomes encoding full-length rRNA genes using long-read sequencing.</title>
        <authorList>
            <person name="Singleton C.M."/>
            <person name="Petriglieri F."/>
            <person name="Kristensen J.M."/>
            <person name="Kirkegaard R.H."/>
            <person name="Michaelsen T.Y."/>
            <person name="Andersen M.H."/>
            <person name="Karst S.M."/>
            <person name="Dueholm M.S."/>
            <person name="Nielsen P.H."/>
            <person name="Albertsen M."/>
        </authorList>
    </citation>
    <scope>NUCLEOTIDE SEQUENCE [LARGE SCALE GENOMIC DNA]</scope>
    <source>
        <strain evidence="2">OdNE_18-Q3-R46-58_MAXAC.008</strain>
    </source>
</reference>
<evidence type="ECO:0000256" key="1">
    <source>
        <dbReference type="SAM" id="SignalP"/>
    </source>
</evidence>
<dbReference type="Gene3D" id="1.20.1600.10">
    <property type="entry name" value="Outer membrane efflux proteins (OEP)"/>
    <property type="match status" value="1"/>
</dbReference>
<name>A0A936F3B6_9BACT</name>